<dbReference type="AlphaFoldDB" id="A0A895XI09"/>
<dbReference type="SUPFAM" id="SSF51735">
    <property type="entry name" value="NAD(P)-binding Rossmann-fold domains"/>
    <property type="match status" value="1"/>
</dbReference>
<dbReference type="Gene3D" id="3.40.50.720">
    <property type="entry name" value="NAD(P)-binding Rossmann-like Domain"/>
    <property type="match status" value="1"/>
</dbReference>
<dbReference type="RefSeq" id="WP_213170585.1">
    <property type="nucleotide sequence ID" value="NZ_CP070496.1"/>
</dbReference>
<accession>A0A895XI09</accession>
<dbReference type="FunFam" id="3.40.50.720:FF:000084">
    <property type="entry name" value="Short-chain dehydrogenase reductase"/>
    <property type="match status" value="1"/>
</dbReference>
<proteinExistence type="inferred from homology"/>
<keyword evidence="2" id="KW-0560">Oxidoreductase</keyword>
<dbReference type="GO" id="GO:0032787">
    <property type="term" value="P:monocarboxylic acid metabolic process"/>
    <property type="evidence" value="ECO:0007669"/>
    <property type="project" value="UniProtKB-ARBA"/>
</dbReference>
<dbReference type="InterPro" id="IPR036291">
    <property type="entry name" value="NAD(P)-bd_dom_sf"/>
</dbReference>
<dbReference type="PROSITE" id="PS00061">
    <property type="entry name" value="ADH_SHORT"/>
    <property type="match status" value="1"/>
</dbReference>
<dbReference type="PRINTS" id="PR00081">
    <property type="entry name" value="GDHRDH"/>
</dbReference>
<name>A0A895XI09_9ACTN</name>
<sequence length="303" mass="31036">MQRSVRPTAGHSIAATSEAIAAQRETIDGLSPEDTIDIRISSSDQPSADPSRLQELDSLAGRIALVTGAGSPDGIGMSVAHRLRLAGAKVAIVSTTKRIHERAEEIDATGFVADLTNDAEVAGLADAVNEQVGEPDIVVNNAGLTSKTGPAVVRPVAQMSVEDWRREVARNLDTAFLVSRAFVQGMAERGWGRVVNVAAANGVVNAVPAEGAYATAKAGVAGLTRSLAVELIADGVTVNAVAPGLVRTGSSTVPELQRGLDSPIGRPGTPDEVASAVAFFCGPAASYVTGQILVVDGGDSIRA</sequence>
<protein>
    <submittedName>
        <fullName evidence="3">SDR family oxidoreductase</fullName>
    </submittedName>
</protein>
<evidence type="ECO:0000256" key="2">
    <source>
        <dbReference type="ARBA" id="ARBA00023002"/>
    </source>
</evidence>
<dbReference type="GO" id="GO:0016491">
    <property type="term" value="F:oxidoreductase activity"/>
    <property type="evidence" value="ECO:0007669"/>
    <property type="project" value="UniProtKB-KW"/>
</dbReference>
<dbReference type="InterPro" id="IPR050259">
    <property type="entry name" value="SDR"/>
</dbReference>
<keyword evidence="4" id="KW-1185">Reference proteome</keyword>
<dbReference type="InterPro" id="IPR002347">
    <property type="entry name" value="SDR_fam"/>
</dbReference>
<organism evidence="3 4">
    <name type="scientific">Natronoglycomyces albus</name>
    <dbReference type="NCBI Taxonomy" id="2811108"/>
    <lineage>
        <taxon>Bacteria</taxon>
        <taxon>Bacillati</taxon>
        <taxon>Actinomycetota</taxon>
        <taxon>Actinomycetes</taxon>
        <taxon>Glycomycetales</taxon>
        <taxon>Glycomycetaceae</taxon>
        <taxon>Natronoglycomyces</taxon>
    </lineage>
</organism>
<evidence type="ECO:0000313" key="4">
    <source>
        <dbReference type="Proteomes" id="UP000662939"/>
    </source>
</evidence>
<dbReference type="EMBL" id="CP070496">
    <property type="protein sequence ID" value="QSB04587.1"/>
    <property type="molecule type" value="Genomic_DNA"/>
</dbReference>
<gene>
    <name evidence="3" type="ORF">JQS30_12505</name>
</gene>
<dbReference type="PRINTS" id="PR00080">
    <property type="entry name" value="SDRFAMILY"/>
</dbReference>
<dbReference type="PANTHER" id="PTHR42879:SF2">
    <property type="entry name" value="3-OXOACYL-[ACYL-CARRIER-PROTEIN] REDUCTASE FABG"/>
    <property type="match status" value="1"/>
</dbReference>
<reference evidence="3" key="1">
    <citation type="submission" date="2021-02" db="EMBL/GenBank/DDBJ databases">
        <title>Natronoglycomyces albus gen. nov., sp. nov, a haloalkaliphilic actinobacterium from a soda solonchak soil.</title>
        <authorList>
            <person name="Sorokin D.Y."/>
            <person name="Khijniak T.V."/>
            <person name="Zakharycheva A.P."/>
            <person name="Boueva O.V."/>
            <person name="Ariskina E.V."/>
            <person name="Hahnke R.L."/>
            <person name="Bunk B."/>
            <person name="Sproer C."/>
            <person name="Schumann P."/>
            <person name="Evtushenko L.I."/>
            <person name="Kublanov I.V."/>
        </authorList>
    </citation>
    <scope>NUCLEOTIDE SEQUENCE</scope>
    <source>
        <strain evidence="3">DSM 106290</strain>
    </source>
</reference>
<comment type="similarity">
    <text evidence="1">Belongs to the short-chain dehydrogenases/reductases (SDR) family.</text>
</comment>
<evidence type="ECO:0000256" key="1">
    <source>
        <dbReference type="ARBA" id="ARBA00006484"/>
    </source>
</evidence>
<dbReference type="Pfam" id="PF13561">
    <property type="entry name" value="adh_short_C2"/>
    <property type="match status" value="1"/>
</dbReference>
<dbReference type="PANTHER" id="PTHR42879">
    <property type="entry name" value="3-OXOACYL-(ACYL-CARRIER-PROTEIN) REDUCTASE"/>
    <property type="match status" value="1"/>
</dbReference>
<dbReference type="Proteomes" id="UP000662939">
    <property type="component" value="Chromosome"/>
</dbReference>
<dbReference type="InterPro" id="IPR020904">
    <property type="entry name" value="Sc_DH/Rdtase_CS"/>
</dbReference>
<evidence type="ECO:0000313" key="3">
    <source>
        <dbReference type="EMBL" id="QSB04587.1"/>
    </source>
</evidence>
<dbReference type="KEGG" id="nav:JQS30_12505"/>